<proteinExistence type="predicted"/>
<keyword evidence="2" id="KW-1185">Reference proteome</keyword>
<accession>A0A1X6ZHE6</accession>
<evidence type="ECO:0000313" key="1">
    <source>
        <dbReference type="EMBL" id="SLN51154.1"/>
    </source>
</evidence>
<reference evidence="1 2" key="1">
    <citation type="submission" date="2017-03" db="EMBL/GenBank/DDBJ databases">
        <authorList>
            <person name="Afonso C.L."/>
            <person name="Miller P.J."/>
            <person name="Scott M.A."/>
            <person name="Spackman E."/>
            <person name="Goraichik I."/>
            <person name="Dimitrov K.M."/>
            <person name="Suarez D.L."/>
            <person name="Swayne D.E."/>
        </authorList>
    </citation>
    <scope>NUCLEOTIDE SEQUENCE [LARGE SCALE GENOMIC DNA]</scope>
    <source>
        <strain evidence="1 2">CECT 8110</strain>
    </source>
</reference>
<name>A0A1X6ZHE6_9RHOB</name>
<dbReference type="EMBL" id="FWFU01000003">
    <property type="protein sequence ID" value="SLN51154.1"/>
    <property type="molecule type" value="Genomic_DNA"/>
</dbReference>
<sequence length="252" mass="26679">MEIIEKQIDAAEIGQRLDALAARHARASNAGIQILNMVGGQAEGLLDRLPVTVRGRLESATEQALTSAMDAAHRSRGVVPESPAWMTRVVTTAMGAAGGWGGLPTALAELPFTTTVLLRAIQDVAAENGFSPQEQGVRFDCVQVFAAAGPLDHDDGSDLAFLSTRLAVSGTTVRALIARVAPRLATVLGQKLAAQTVPVLGAAAGAATNYAYTSYYQQMAHVHFGLRRLAIEADRDHAALIEDFRTRVARRG</sequence>
<dbReference type="PANTHER" id="PTHR41260">
    <property type="entry name" value="PROTEIN ECSC"/>
    <property type="match status" value="1"/>
</dbReference>
<evidence type="ECO:0000313" key="2">
    <source>
        <dbReference type="Proteomes" id="UP000193207"/>
    </source>
</evidence>
<dbReference type="OrthoDB" id="7569638at2"/>
<dbReference type="InterPro" id="IPR024787">
    <property type="entry name" value="EcsC"/>
</dbReference>
<dbReference type="Pfam" id="PF12787">
    <property type="entry name" value="EcsC"/>
    <property type="match status" value="1"/>
</dbReference>
<dbReference type="Proteomes" id="UP000193207">
    <property type="component" value="Unassembled WGS sequence"/>
</dbReference>
<organism evidence="1 2">
    <name type="scientific">Roseovarius halotolerans</name>
    <dbReference type="NCBI Taxonomy" id="505353"/>
    <lineage>
        <taxon>Bacteria</taxon>
        <taxon>Pseudomonadati</taxon>
        <taxon>Pseudomonadota</taxon>
        <taxon>Alphaproteobacteria</taxon>
        <taxon>Rhodobacterales</taxon>
        <taxon>Roseobacteraceae</taxon>
        <taxon>Roseovarius</taxon>
    </lineage>
</organism>
<dbReference type="PANTHER" id="PTHR41260:SF1">
    <property type="entry name" value="PROTEIN ECSC"/>
    <property type="match status" value="1"/>
</dbReference>
<protein>
    <submittedName>
        <fullName evidence="1">EcsC protein family protein</fullName>
    </submittedName>
</protein>
<dbReference type="AlphaFoldDB" id="A0A1X6ZHE6"/>
<dbReference type="RefSeq" id="WP_085818304.1">
    <property type="nucleotide sequence ID" value="NZ_FWFU01000003.1"/>
</dbReference>
<gene>
    <name evidence="1" type="ORF">ROH8110_02792</name>
</gene>